<organism evidence="2 3">
    <name type="scientific">Fluctibacter halophilus</name>
    <dbReference type="NCBI Taxonomy" id="226011"/>
    <lineage>
        <taxon>Bacteria</taxon>
        <taxon>Pseudomonadati</taxon>
        <taxon>Pseudomonadota</taxon>
        <taxon>Gammaproteobacteria</taxon>
        <taxon>Alteromonadales</taxon>
        <taxon>Alteromonadaceae</taxon>
        <taxon>Fluctibacter</taxon>
    </lineage>
</organism>
<feature type="transmembrane region" description="Helical" evidence="1">
    <location>
        <begin position="12"/>
        <end position="33"/>
    </location>
</feature>
<keyword evidence="1" id="KW-0812">Transmembrane</keyword>
<name>A0ABS8G544_9ALTE</name>
<dbReference type="RefSeq" id="WP_229157862.1">
    <property type="nucleotide sequence ID" value="NZ_JAJEWP010000001.1"/>
</dbReference>
<comment type="caution">
    <text evidence="2">The sequence shown here is derived from an EMBL/GenBank/DDBJ whole genome shotgun (WGS) entry which is preliminary data.</text>
</comment>
<proteinExistence type="predicted"/>
<gene>
    <name evidence="2" type="ORF">LJ739_05585</name>
</gene>
<dbReference type="EMBL" id="JAJEWP010000001">
    <property type="protein sequence ID" value="MCC2615707.1"/>
    <property type="molecule type" value="Genomic_DNA"/>
</dbReference>
<evidence type="ECO:0000256" key="1">
    <source>
        <dbReference type="SAM" id="Phobius"/>
    </source>
</evidence>
<dbReference type="Pfam" id="PF05751">
    <property type="entry name" value="FixH"/>
    <property type="match status" value="1"/>
</dbReference>
<evidence type="ECO:0000313" key="2">
    <source>
        <dbReference type="EMBL" id="MCC2615707.1"/>
    </source>
</evidence>
<protein>
    <submittedName>
        <fullName evidence="2">FixH family protein</fullName>
    </submittedName>
</protein>
<sequence>MPKPWYKQFWPWFLITIPLVSMVLSFTMLNLALNTKDSLVVDDYYKQGKGINLELVKYQEAKAMGLTGQLRVSGTSLSFNLSGNIPPQTGTLKLAFRHATLEDKDLIVMANRDASGVFRATLDHSLAGKWRITVMPIDEQWKLAETVALPRSDAITFVP</sequence>
<evidence type="ECO:0000313" key="3">
    <source>
        <dbReference type="Proteomes" id="UP001520878"/>
    </source>
</evidence>
<keyword evidence="1" id="KW-0472">Membrane</keyword>
<keyword evidence="1" id="KW-1133">Transmembrane helix</keyword>
<reference evidence="2 3" key="1">
    <citation type="submission" date="2021-10" db="EMBL/GenBank/DDBJ databases">
        <title>Draft genome of Aestuariibacter halophilus JC2043.</title>
        <authorList>
            <person name="Emsley S.A."/>
            <person name="Pfannmuller K.M."/>
            <person name="Ushijima B."/>
            <person name="Saw J.H."/>
            <person name="Videau P."/>
        </authorList>
    </citation>
    <scope>NUCLEOTIDE SEQUENCE [LARGE SCALE GENOMIC DNA]</scope>
    <source>
        <strain evidence="2 3">JC2043</strain>
    </source>
</reference>
<dbReference type="Proteomes" id="UP001520878">
    <property type="component" value="Unassembled WGS sequence"/>
</dbReference>
<dbReference type="InterPro" id="IPR008620">
    <property type="entry name" value="FixH"/>
</dbReference>
<keyword evidence="3" id="KW-1185">Reference proteome</keyword>
<accession>A0ABS8G544</accession>